<keyword evidence="2" id="KW-0472">Membrane</keyword>
<evidence type="ECO:0000256" key="1">
    <source>
        <dbReference type="SAM" id="MobiDB-lite"/>
    </source>
</evidence>
<feature type="region of interest" description="Disordered" evidence="1">
    <location>
        <begin position="160"/>
        <end position="269"/>
    </location>
</feature>
<feature type="compositionally biased region" description="Basic and acidic residues" evidence="1">
    <location>
        <begin position="1"/>
        <end position="16"/>
    </location>
</feature>
<feature type="transmembrane region" description="Helical" evidence="2">
    <location>
        <begin position="341"/>
        <end position="358"/>
    </location>
</feature>
<keyword evidence="2" id="KW-1133">Transmembrane helix</keyword>
<evidence type="ECO:0000313" key="4">
    <source>
        <dbReference type="EMBL" id="NYJ77416.1"/>
    </source>
</evidence>
<dbReference type="RefSeq" id="WP_179540903.1">
    <property type="nucleotide sequence ID" value="NZ_BAAALL010000004.1"/>
</dbReference>
<organism evidence="4 5">
    <name type="scientific">Nesterenkonia xinjiangensis</name>
    <dbReference type="NCBI Taxonomy" id="225327"/>
    <lineage>
        <taxon>Bacteria</taxon>
        <taxon>Bacillati</taxon>
        <taxon>Actinomycetota</taxon>
        <taxon>Actinomycetes</taxon>
        <taxon>Micrococcales</taxon>
        <taxon>Micrococcaceae</taxon>
        <taxon>Nesterenkonia</taxon>
    </lineage>
</organism>
<accession>A0A7Z0GLM6</accession>
<feature type="compositionally biased region" description="Polar residues" evidence="1">
    <location>
        <begin position="524"/>
        <end position="533"/>
    </location>
</feature>
<evidence type="ECO:0000259" key="3">
    <source>
        <dbReference type="Pfam" id="PF04024"/>
    </source>
</evidence>
<evidence type="ECO:0000313" key="5">
    <source>
        <dbReference type="Proteomes" id="UP000535437"/>
    </source>
</evidence>
<feature type="region of interest" description="Disordered" evidence="1">
    <location>
        <begin position="495"/>
        <end position="533"/>
    </location>
</feature>
<dbReference type="InterPro" id="IPR007168">
    <property type="entry name" value="Phageshock_PspC_N"/>
</dbReference>
<dbReference type="Proteomes" id="UP000535437">
    <property type="component" value="Unassembled WGS sequence"/>
</dbReference>
<feature type="transmembrane region" description="Helical" evidence="2">
    <location>
        <begin position="314"/>
        <end position="334"/>
    </location>
</feature>
<dbReference type="EMBL" id="JACCFY010000001">
    <property type="protein sequence ID" value="NYJ77416.1"/>
    <property type="molecule type" value="Genomic_DNA"/>
</dbReference>
<feature type="transmembrane region" description="Helical" evidence="2">
    <location>
        <begin position="67"/>
        <end position="90"/>
    </location>
</feature>
<keyword evidence="5" id="KW-1185">Reference proteome</keyword>
<feature type="region of interest" description="Disordered" evidence="1">
    <location>
        <begin position="1"/>
        <end position="24"/>
    </location>
</feature>
<evidence type="ECO:0000256" key="2">
    <source>
        <dbReference type="SAM" id="Phobius"/>
    </source>
</evidence>
<sequence length="533" mass="56609">MDDSTTPRDEEARPRPDAPGPRPEAGHQFFDWIRSTGLHRPDTGWIGGVMALLAEKLRWDAALVRGLGVVAVVLFFSPTILLYGLAWILVPDREGRIPVQQALRGDFTAGLFGGATLAVVGALNVFTPLSIAGPFAILVNLLVIGVVVWIVVALVRGHQRGTGDAPGAGGSQRPKDDDARQQHRQAARDARHEARREARQARHDARREARAQHSEREEPAQGKAPAGSSSSVRDDGRPAWYPKESADSESTPPAASPGAQDETDSCRSTAVMPTLAQREEARRRRMVSFGLLLAAASGVLLAVAVLGIPGTSALLVGLVGLVSVLALLHMVAALRGRRGRGFLLTVTTLAMLATFFLHQNPGSAPTLHGSNVAFGQYTSQDESMNSAFANSTMDLRHLTSGEPGQTEVVHAELNSAFARVTVVIPDDAALTVESRQALGRLDIHTQDEQRSARGMDLTEHTVGDADADLQIRLTANTAFNRVTIYDATTYAEESVGAPASEGGDLEGAGQDSVDLAGYPVPGTAPTTLEGSPR</sequence>
<gene>
    <name evidence="4" type="ORF">HNR09_000827</name>
</gene>
<protein>
    <submittedName>
        <fullName evidence="4">Phage shock protein PspC (Stress-responsive transcriptional regulator)/uncharacterized membrane protein</fullName>
    </submittedName>
</protein>
<keyword evidence="2" id="KW-0812">Transmembrane</keyword>
<reference evidence="4 5" key="1">
    <citation type="submission" date="2020-07" db="EMBL/GenBank/DDBJ databases">
        <title>Sequencing the genomes of 1000 actinobacteria strains.</title>
        <authorList>
            <person name="Klenk H.-P."/>
        </authorList>
    </citation>
    <scope>NUCLEOTIDE SEQUENCE [LARGE SCALE GENOMIC DNA]</scope>
    <source>
        <strain evidence="4 5">DSM 15475</strain>
    </source>
</reference>
<feature type="transmembrane region" description="Helical" evidence="2">
    <location>
        <begin position="287"/>
        <end position="308"/>
    </location>
</feature>
<comment type="caution">
    <text evidence="4">The sequence shown here is derived from an EMBL/GenBank/DDBJ whole genome shotgun (WGS) entry which is preliminary data.</text>
</comment>
<feature type="transmembrane region" description="Helical" evidence="2">
    <location>
        <begin position="102"/>
        <end position="123"/>
    </location>
</feature>
<name>A0A7Z0GLM6_9MICC</name>
<dbReference type="Pfam" id="PF04024">
    <property type="entry name" value="PspC"/>
    <property type="match status" value="1"/>
</dbReference>
<dbReference type="AlphaFoldDB" id="A0A7Z0GLM6"/>
<feature type="compositionally biased region" description="Basic and acidic residues" evidence="1">
    <location>
        <begin position="173"/>
        <end position="220"/>
    </location>
</feature>
<proteinExistence type="predicted"/>
<feature type="transmembrane region" description="Helical" evidence="2">
    <location>
        <begin position="135"/>
        <end position="155"/>
    </location>
</feature>
<feature type="domain" description="Phage shock protein PspC N-terminal" evidence="3">
    <location>
        <begin position="38"/>
        <end position="92"/>
    </location>
</feature>